<keyword evidence="1" id="KW-1133">Transmembrane helix</keyword>
<evidence type="ECO:0000313" key="3">
    <source>
        <dbReference type="Proteomes" id="UP000298616"/>
    </source>
</evidence>
<feature type="transmembrane region" description="Helical" evidence="1">
    <location>
        <begin position="57"/>
        <end position="75"/>
    </location>
</feature>
<accession>A0A4D7JMV2</accession>
<evidence type="ECO:0008006" key="4">
    <source>
        <dbReference type="Google" id="ProtNLM"/>
    </source>
</evidence>
<keyword evidence="1" id="KW-0472">Membrane</keyword>
<dbReference type="KEGG" id="fpf:DCC35_04105"/>
<dbReference type="OrthoDB" id="9777768at2"/>
<dbReference type="RefSeq" id="WP_137089585.1">
    <property type="nucleotide sequence ID" value="NZ_CP028923.1"/>
</dbReference>
<dbReference type="EMBL" id="CP028923">
    <property type="protein sequence ID" value="QCK13992.1"/>
    <property type="molecule type" value="Genomic_DNA"/>
</dbReference>
<protein>
    <recommendedName>
        <fullName evidence="4">Sulfatase</fullName>
    </recommendedName>
</protein>
<proteinExistence type="predicted"/>
<evidence type="ECO:0000256" key="1">
    <source>
        <dbReference type="SAM" id="Phobius"/>
    </source>
</evidence>
<dbReference type="Proteomes" id="UP000298616">
    <property type="component" value="Chromosome"/>
</dbReference>
<organism evidence="2 3">
    <name type="scientific">Mangrovivirga cuniculi</name>
    <dbReference type="NCBI Taxonomy" id="2715131"/>
    <lineage>
        <taxon>Bacteria</taxon>
        <taxon>Pseudomonadati</taxon>
        <taxon>Bacteroidota</taxon>
        <taxon>Cytophagia</taxon>
        <taxon>Cytophagales</taxon>
        <taxon>Mangrovivirgaceae</taxon>
        <taxon>Mangrovivirga</taxon>
    </lineage>
</organism>
<reference evidence="2 3" key="1">
    <citation type="submission" date="2018-04" db="EMBL/GenBank/DDBJ databases">
        <title>Complete genome uncultured novel isolate.</title>
        <authorList>
            <person name="Merlino G."/>
        </authorList>
    </citation>
    <scope>NUCLEOTIDE SEQUENCE [LARGE SCALE GENOMIC DNA]</scope>
    <source>
        <strain evidence="3">R1DC9</strain>
    </source>
</reference>
<name>A0A4D7JMV2_9BACT</name>
<dbReference type="AlphaFoldDB" id="A0A4D7JMV2"/>
<evidence type="ECO:0000313" key="2">
    <source>
        <dbReference type="EMBL" id="QCK13992.1"/>
    </source>
</evidence>
<feature type="transmembrane region" description="Helical" evidence="1">
    <location>
        <begin position="87"/>
        <end position="110"/>
    </location>
</feature>
<sequence length="120" mass="13958">MKQRFLYLLKVFGLFVFAGFLIRLVFLLFHFSEITRNAETTEVLMAFVHGLRMDLSIASYVVAIPIVLLIVGFLFTNRFQFYANRVILILFAVILSLMAAVDLKLFQFWGFRLDTAPYFS</sequence>
<feature type="transmembrane region" description="Helical" evidence="1">
    <location>
        <begin position="7"/>
        <end position="29"/>
    </location>
</feature>
<keyword evidence="3" id="KW-1185">Reference proteome</keyword>
<gene>
    <name evidence="2" type="ORF">DCC35_04105</name>
</gene>
<keyword evidence="1" id="KW-0812">Transmembrane</keyword>